<dbReference type="GeneID" id="35437755"/>
<evidence type="ECO:0000256" key="7">
    <source>
        <dbReference type="ARBA" id="ARBA00023139"/>
    </source>
</evidence>
<dbReference type="SMART" id="SM01224">
    <property type="entry name" value="G_gamma"/>
    <property type="match status" value="1"/>
</dbReference>
<dbReference type="RefSeq" id="XP_023464619.1">
    <property type="nucleotide sequence ID" value="XM_023606765.1"/>
</dbReference>
<comment type="subcellular location">
    <subcellularLocation>
        <location evidence="1">Membrane</location>
        <topology evidence="1">Peripheral membrane protein</topology>
    </subcellularLocation>
</comment>
<comment type="subunit">
    <text evidence="3">G proteins are composed of 3 units, alpha, beta and gamma.</text>
</comment>
<dbReference type="SMART" id="SM00224">
    <property type="entry name" value="GGL"/>
    <property type="match status" value="1"/>
</dbReference>
<reference evidence="12 13" key="1">
    <citation type="journal article" date="2016" name="Proc. Natl. Acad. Sci. U.S.A.">
        <title>Lipid metabolic changes in an early divergent fungus govern the establishment of a mutualistic symbiosis with endobacteria.</title>
        <authorList>
            <person name="Lastovetsky O.A."/>
            <person name="Gaspar M.L."/>
            <person name="Mondo S.J."/>
            <person name="LaButti K.M."/>
            <person name="Sandor L."/>
            <person name="Grigoriev I.V."/>
            <person name="Henry S.A."/>
            <person name="Pawlowska T.E."/>
        </authorList>
    </citation>
    <scope>NUCLEOTIDE SEQUENCE [LARGE SCALE GENOMIC DNA]</scope>
    <source>
        <strain evidence="12 13">ATCC 52813</strain>
    </source>
</reference>
<dbReference type="InterPro" id="IPR036284">
    <property type="entry name" value="GGL_sf"/>
</dbReference>
<evidence type="ECO:0000256" key="9">
    <source>
        <dbReference type="ARBA" id="ARBA00023288"/>
    </source>
</evidence>
<dbReference type="GO" id="GO:0007186">
    <property type="term" value="P:G protein-coupled receptor signaling pathway"/>
    <property type="evidence" value="ECO:0007669"/>
    <property type="project" value="InterPro"/>
</dbReference>
<organism evidence="12 13">
    <name type="scientific">Rhizopus microsporus ATCC 52813</name>
    <dbReference type="NCBI Taxonomy" id="1340429"/>
    <lineage>
        <taxon>Eukaryota</taxon>
        <taxon>Fungi</taxon>
        <taxon>Fungi incertae sedis</taxon>
        <taxon>Mucoromycota</taxon>
        <taxon>Mucoromycotina</taxon>
        <taxon>Mucoromycetes</taxon>
        <taxon>Mucorales</taxon>
        <taxon>Mucorineae</taxon>
        <taxon>Rhizopodaceae</taxon>
        <taxon>Rhizopus</taxon>
    </lineage>
</organism>
<evidence type="ECO:0000256" key="5">
    <source>
        <dbReference type="ARBA" id="ARBA00022481"/>
    </source>
</evidence>
<dbReference type="InterPro" id="IPR041848">
    <property type="entry name" value="Ste18_fungal"/>
</dbReference>
<comment type="similarity">
    <text evidence="2">Belongs to the G protein gamma family.</text>
</comment>
<dbReference type="PANTHER" id="PTHR28189:SF1">
    <property type="entry name" value="GUANINE NUCLEOTIDE-BINDING PROTEIN SUBUNIT GAMMA"/>
    <property type="match status" value="1"/>
</dbReference>
<evidence type="ECO:0000256" key="8">
    <source>
        <dbReference type="ARBA" id="ARBA00023224"/>
    </source>
</evidence>
<dbReference type="GO" id="GO:0000750">
    <property type="term" value="P:pheromone-dependent signal transduction involved in conjugation with cellular fusion"/>
    <property type="evidence" value="ECO:0007669"/>
    <property type="project" value="InterPro"/>
</dbReference>
<evidence type="ECO:0000256" key="6">
    <source>
        <dbReference type="ARBA" id="ARBA00023136"/>
    </source>
</evidence>
<evidence type="ECO:0000313" key="13">
    <source>
        <dbReference type="Proteomes" id="UP000242254"/>
    </source>
</evidence>
<dbReference type="PROSITE" id="PS50058">
    <property type="entry name" value="G_PROTEIN_GAMMA"/>
    <property type="match status" value="1"/>
</dbReference>
<evidence type="ECO:0000313" key="12">
    <source>
        <dbReference type="EMBL" id="PHZ10911.1"/>
    </source>
</evidence>
<proteinExistence type="inferred from homology"/>
<dbReference type="Gene3D" id="4.10.260.10">
    <property type="entry name" value="Transducin (heterotrimeric G protein), gamma chain"/>
    <property type="match status" value="1"/>
</dbReference>
<protein>
    <recommendedName>
        <fullName evidence="4">Guanine nucleotide-binding protein subunit gamma</fullName>
    </recommendedName>
</protein>
<accession>A0A2G4SQ64</accession>
<keyword evidence="8" id="KW-0807">Transducer</keyword>
<dbReference type="FunFam" id="4.10.260.10:FF:000003">
    <property type="entry name" value="G-protein complex gamma subunit Ste18/GpgA"/>
    <property type="match status" value="1"/>
</dbReference>
<dbReference type="EMBL" id="KZ303853">
    <property type="protein sequence ID" value="PHZ10911.1"/>
    <property type="molecule type" value="Genomic_DNA"/>
</dbReference>
<dbReference type="GO" id="GO:0031681">
    <property type="term" value="F:G-protein beta-subunit binding"/>
    <property type="evidence" value="ECO:0007669"/>
    <property type="project" value="InterPro"/>
</dbReference>
<dbReference type="GO" id="GO:0005834">
    <property type="term" value="C:heterotrimeric G-protein complex"/>
    <property type="evidence" value="ECO:0007669"/>
    <property type="project" value="TreeGrafter"/>
</dbReference>
<keyword evidence="13" id="KW-1185">Reference proteome</keyword>
<gene>
    <name evidence="12" type="ORF">RHIMIDRAFT_204519</name>
</gene>
<evidence type="ECO:0000256" key="3">
    <source>
        <dbReference type="ARBA" id="ARBA00011581"/>
    </source>
</evidence>
<evidence type="ECO:0000259" key="11">
    <source>
        <dbReference type="PROSITE" id="PS50058"/>
    </source>
</evidence>
<evidence type="ECO:0000256" key="10">
    <source>
        <dbReference type="ARBA" id="ARBA00023289"/>
    </source>
</evidence>
<dbReference type="PANTHER" id="PTHR28189">
    <property type="entry name" value="GUANINE NUCLEOTIDE-BINDING PROTEIN SUBUNIT GAMMA"/>
    <property type="match status" value="1"/>
</dbReference>
<dbReference type="STRING" id="1340429.A0A2G4SQ64"/>
<dbReference type="Proteomes" id="UP000242254">
    <property type="component" value="Unassembled WGS sequence"/>
</dbReference>
<name>A0A2G4SQ64_RHIZD</name>
<dbReference type="AlphaFoldDB" id="A0A2G4SQ64"/>
<sequence>MTTHSVSEAKLKKLLELNVQLKQQLDLPRVPVSEASKSLIDFCQSTTDLMIPSIWGNKHPDPFVEPVNGCGCAMM</sequence>
<dbReference type="Pfam" id="PF00631">
    <property type="entry name" value="G-gamma"/>
    <property type="match status" value="1"/>
</dbReference>
<feature type="domain" description="G protein gamma" evidence="11">
    <location>
        <begin position="2"/>
        <end position="75"/>
    </location>
</feature>
<keyword evidence="9" id="KW-0449">Lipoprotein</keyword>
<evidence type="ECO:0000256" key="2">
    <source>
        <dbReference type="ARBA" id="ARBA00007431"/>
    </source>
</evidence>
<evidence type="ECO:0000256" key="1">
    <source>
        <dbReference type="ARBA" id="ARBA00004170"/>
    </source>
</evidence>
<keyword evidence="7" id="KW-0564">Palmitate</keyword>
<dbReference type="InterPro" id="IPR015898">
    <property type="entry name" value="G-protein_gamma-like_dom"/>
</dbReference>
<keyword evidence="6" id="KW-0472">Membrane</keyword>
<keyword evidence="10" id="KW-0636">Prenylation</keyword>
<dbReference type="SUPFAM" id="SSF48670">
    <property type="entry name" value="Transducin (heterotrimeric G protein), gamma chain"/>
    <property type="match status" value="1"/>
</dbReference>
<evidence type="ECO:0000256" key="4">
    <source>
        <dbReference type="ARBA" id="ARBA00016111"/>
    </source>
</evidence>
<keyword evidence="5" id="KW-0488">Methylation</keyword>